<organism evidence="6 7">
    <name type="scientific">Endozoicomonas elysicola</name>
    <dbReference type="NCBI Taxonomy" id="305900"/>
    <lineage>
        <taxon>Bacteria</taxon>
        <taxon>Pseudomonadati</taxon>
        <taxon>Pseudomonadota</taxon>
        <taxon>Gammaproteobacteria</taxon>
        <taxon>Oceanospirillales</taxon>
        <taxon>Endozoicomonadaceae</taxon>
        <taxon>Endozoicomonas</taxon>
    </lineage>
</organism>
<dbReference type="InterPro" id="IPR026575">
    <property type="entry name" value="GpdQ/CpdA-like"/>
</dbReference>
<comment type="similarity">
    <text evidence="4">Belongs to the cyclic nucleotide phosphodiesterase class-III family.</text>
</comment>
<keyword evidence="7" id="KW-1185">Reference proteome</keyword>
<dbReference type="GO" id="GO:0004112">
    <property type="term" value="F:cyclic-nucleotide phosphodiesterase activity"/>
    <property type="evidence" value="ECO:0007669"/>
    <property type="project" value="InterPro"/>
</dbReference>
<name>A0A081K939_9GAMM</name>
<keyword evidence="3" id="KW-0408">Iron</keyword>
<dbReference type="GO" id="GO:0046872">
    <property type="term" value="F:metal ion binding"/>
    <property type="evidence" value="ECO:0007669"/>
    <property type="project" value="UniProtKB-KW"/>
</dbReference>
<dbReference type="RefSeq" id="WP_020580732.1">
    <property type="nucleotide sequence ID" value="NZ_JOJP01000001.1"/>
</dbReference>
<dbReference type="InterPro" id="IPR004843">
    <property type="entry name" value="Calcineurin-like_PHP"/>
</dbReference>
<gene>
    <name evidence="6" type="ORF">GV64_07855</name>
</gene>
<evidence type="ECO:0000256" key="1">
    <source>
        <dbReference type="ARBA" id="ARBA00022723"/>
    </source>
</evidence>
<dbReference type="PANTHER" id="PTHR42988:SF2">
    <property type="entry name" value="CYCLIC NUCLEOTIDE PHOSPHODIESTERASE CBUA0032-RELATED"/>
    <property type="match status" value="1"/>
</dbReference>
<proteinExistence type="inferred from homology"/>
<dbReference type="Gene3D" id="3.60.21.10">
    <property type="match status" value="1"/>
</dbReference>
<dbReference type="CDD" id="cd07402">
    <property type="entry name" value="MPP_GpdQ"/>
    <property type="match status" value="1"/>
</dbReference>
<evidence type="ECO:0000256" key="3">
    <source>
        <dbReference type="ARBA" id="ARBA00023004"/>
    </source>
</evidence>
<feature type="domain" description="Calcineurin-like phosphoesterase" evidence="5">
    <location>
        <begin position="6"/>
        <end position="193"/>
    </location>
</feature>
<dbReference type="AlphaFoldDB" id="A0A081K939"/>
<reference evidence="6 7" key="1">
    <citation type="submission" date="2014-06" db="EMBL/GenBank/DDBJ databases">
        <title>Whole Genome Sequences of Three Symbiotic Endozoicomonas Bacteria.</title>
        <authorList>
            <person name="Neave M.J."/>
            <person name="Apprill A."/>
            <person name="Voolstra C.R."/>
        </authorList>
    </citation>
    <scope>NUCLEOTIDE SEQUENCE [LARGE SCALE GENOMIC DNA]</scope>
    <source>
        <strain evidence="6 7">DSM 22380</strain>
    </source>
</reference>
<evidence type="ECO:0000313" key="7">
    <source>
        <dbReference type="Proteomes" id="UP000027997"/>
    </source>
</evidence>
<accession>A0A081K939</accession>
<evidence type="ECO:0000259" key="5">
    <source>
        <dbReference type="Pfam" id="PF00149"/>
    </source>
</evidence>
<sequence>MSTARIRVIQITDPHLFADSNSTLMGINTSATLDGVLAKVQDDYHDIECLLVTGDLTQDDSEASYYHLKDKLSALNVPSYWLRGNHDQPDLMNAIHPSAMEKQVLLGEWQILLLNTQVDGEVFGHLSSTELALLEKYLVQEPTKHCLLALHHHPAPINSQWMDSIMLKNPDDLARVLSRHNNVRAIIHGHVHQARDYEFCNIPVMATPSTCVQFAPESDKFLADTRQPGFRVLDLFPDGRIKSQIVRTSDKPMRINLDSKGY</sequence>
<dbReference type="Pfam" id="PF00149">
    <property type="entry name" value="Metallophos"/>
    <property type="match status" value="1"/>
</dbReference>
<dbReference type="InterPro" id="IPR029052">
    <property type="entry name" value="Metallo-depent_PP-like"/>
</dbReference>
<protein>
    <recommendedName>
        <fullName evidence="5">Calcineurin-like phosphoesterase domain-containing protein</fullName>
    </recommendedName>
</protein>
<dbReference type="Proteomes" id="UP000027997">
    <property type="component" value="Unassembled WGS sequence"/>
</dbReference>
<evidence type="ECO:0000313" key="6">
    <source>
        <dbReference type="EMBL" id="KEI70665.1"/>
    </source>
</evidence>
<comment type="caution">
    <text evidence="6">The sequence shown here is derived from an EMBL/GenBank/DDBJ whole genome shotgun (WGS) entry which is preliminary data.</text>
</comment>
<dbReference type="NCBIfam" id="NF008359">
    <property type="entry name" value="PRK11148.1"/>
    <property type="match status" value="1"/>
</dbReference>
<dbReference type="EMBL" id="JOJP01000001">
    <property type="protein sequence ID" value="KEI70665.1"/>
    <property type="molecule type" value="Genomic_DNA"/>
</dbReference>
<dbReference type="STRING" id="305900.GV64_07855"/>
<evidence type="ECO:0000256" key="2">
    <source>
        <dbReference type="ARBA" id="ARBA00022801"/>
    </source>
</evidence>
<dbReference type="InterPro" id="IPR050884">
    <property type="entry name" value="CNP_phosphodiesterase-III"/>
</dbReference>
<keyword evidence="2" id="KW-0378">Hydrolase</keyword>
<dbReference type="SUPFAM" id="SSF56300">
    <property type="entry name" value="Metallo-dependent phosphatases"/>
    <property type="match status" value="1"/>
</dbReference>
<keyword evidence="1" id="KW-0479">Metal-binding</keyword>
<dbReference type="eggNOG" id="COG1409">
    <property type="taxonomic scope" value="Bacteria"/>
</dbReference>
<evidence type="ECO:0000256" key="4">
    <source>
        <dbReference type="ARBA" id="ARBA00025742"/>
    </source>
</evidence>
<dbReference type="PANTHER" id="PTHR42988">
    <property type="entry name" value="PHOSPHOHYDROLASE"/>
    <property type="match status" value="1"/>
</dbReference>